<dbReference type="InterPro" id="IPR045339">
    <property type="entry name" value="DUF6534"/>
</dbReference>
<feature type="transmembrane region" description="Helical" evidence="2">
    <location>
        <begin position="180"/>
        <end position="199"/>
    </location>
</feature>
<feature type="transmembrane region" description="Helical" evidence="2">
    <location>
        <begin position="101"/>
        <end position="124"/>
    </location>
</feature>
<gene>
    <name evidence="4" type="ORF">R3P38DRAFT_3127733</name>
</gene>
<keyword evidence="5" id="KW-1185">Reference proteome</keyword>
<feature type="compositionally biased region" description="Low complexity" evidence="1">
    <location>
        <begin position="287"/>
        <end position="296"/>
    </location>
</feature>
<feature type="domain" description="DUF6534" evidence="3">
    <location>
        <begin position="186"/>
        <end position="271"/>
    </location>
</feature>
<evidence type="ECO:0000259" key="3">
    <source>
        <dbReference type="Pfam" id="PF20152"/>
    </source>
</evidence>
<dbReference type="PANTHER" id="PTHR40465:SF1">
    <property type="entry name" value="DUF6534 DOMAIN-CONTAINING PROTEIN"/>
    <property type="match status" value="1"/>
</dbReference>
<dbReference type="Proteomes" id="UP001362999">
    <property type="component" value="Unassembled WGS sequence"/>
</dbReference>
<keyword evidence="2" id="KW-0472">Membrane</keyword>
<organism evidence="4 5">
    <name type="scientific">Favolaschia claudopus</name>
    <dbReference type="NCBI Taxonomy" id="2862362"/>
    <lineage>
        <taxon>Eukaryota</taxon>
        <taxon>Fungi</taxon>
        <taxon>Dikarya</taxon>
        <taxon>Basidiomycota</taxon>
        <taxon>Agaricomycotina</taxon>
        <taxon>Agaricomycetes</taxon>
        <taxon>Agaricomycetidae</taxon>
        <taxon>Agaricales</taxon>
        <taxon>Marasmiineae</taxon>
        <taxon>Mycenaceae</taxon>
        <taxon>Favolaschia</taxon>
    </lineage>
</organism>
<dbReference type="EMBL" id="JAWWNJ010000175">
    <property type="protein sequence ID" value="KAK6975047.1"/>
    <property type="molecule type" value="Genomic_DNA"/>
</dbReference>
<sequence>MATPNGTIIPTPDPAVIAAAVAEVKEVFATSFIGFAVSTTAYGISILQAYLYFRNYPKDQLPLKLTVGALWILDTLSTIMIAHSLYTYFVLNFGNMAADALVPWSFALENGLLTAVTLIAQCYYSWQIWTISRNIYITGIIFLLAIAAFGLGLYVTVHLFLFPTVESIGTHLFQAVSGPVQAAAGACDILIMVALVYFLRSKRRTNVRRTEEIIDTLVLYAMCRGILTAITQIMFLVLNLAFPTRTFWQPFHQLISKVYVNSILASLNVRKVIRGKGEPERGDTHKTSSSGMTNSSTTMHLEFLTPKPTTDSAATYATQNQAQPRGSASVTEDLKAEI</sequence>
<keyword evidence="2" id="KW-0812">Transmembrane</keyword>
<feature type="region of interest" description="Disordered" evidence="1">
    <location>
        <begin position="310"/>
        <end position="338"/>
    </location>
</feature>
<accession>A0AAV9ZA04</accession>
<comment type="caution">
    <text evidence="4">The sequence shown here is derived from an EMBL/GenBank/DDBJ whole genome shotgun (WGS) entry which is preliminary data.</text>
</comment>
<name>A0AAV9ZA04_9AGAR</name>
<evidence type="ECO:0000256" key="2">
    <source>
        <dbReference type="SAM" id="Phobius"/>
    </source>
</evidence>
<dbReference type="AlphaFoldDB" id="A0AAV9ZA04"/>
<evidence type="ECO:0000313" key="4">
    <source>
        <dbReference type="EMBL" id="KAK6975047.1"/>
    </source>
</evidence>
<dbReference type="PANTHER" id="PTHR40465">
    <property type="entry name" value="CHROMOSOME 1, WHOLE GENOME SHOTGUN SEQUENCE"/>
    <property type="match status" value="1"/>
</dbReference>
<feature type="transmembrane region" description="Helical" evidence="2">
    <location>
        <begin position="219"/>
        <end position="242"/>
    </location>
</feature>
<protein>
    <recommendedName>
        <fullName evidence="3">DUF6534 domain-containing protein</fullName>
    </recommendedName>
</protein>
<feature type="compositionally biased region" description="Polar residues" evidence="1">
    <location>
        <begin position="310"/>
        <end position="330"/>
    </location>
</feature>
<proteinExistence type="predicted"/>
<feature type="region of interest" description="Disordered" evidence="1">
    <location>
        <begin position="275"/>
        <end position="296"/>
    </location>
</feature>
<feature type="compositionally biased region" description="Basic and acidic residues" evidence="1">
    <location>
        <begin position="275"/>
        <end position="286"/>
    </location>
</feature>
<feature type="transmembrane region" description="Helical" evidence="2">
    <location>
        <begin position="65"/>
        <end position="89"/>
    </location>
</feature>
<keyword evidence="2" id="KW-1133">Transmembrane helix</keyword>
<feature type="transmembrane region" description="Helical" evidence="2">
    <location>
        <begin position="136"/>
        <end position="160"/>
    </location>
</feature>
<reference evidence="4 5" key="1">
    <citation type="journal article" date="2024" name="J Genomics">
        <title>Draft genome sequencing and assembly of Favolaschia claudopus CIRM-BRFM 2984 isolated from oak limbs.</title>
        <authorList>
            <person name="Navarro D."/>
            <person name="Drula E."/>
            <person name="Chaduli D."/>
            <person name="Cazenave R."/>
            <person name="Ahrendt S."/>
            <person name="Wang J."/>
            <person name="Lipzen A."/>
            <person name="Daum C."/>
            <person name="Barry K."/>
            <person name="Grigoriev I.V."/>
            <person name="Favel A."/>
            <person name="Rosso M.N."/>
            <person name="Martin F."/>
        </authorList>
    </citation>
    <scope>NUCLEOTIDE SEQUENCE [LARGE SCALE GENOMIC DNA]</scope>
    <source>
        <strain evidence="4 5">CIRM-BRFM 2984</strain>
    </source>
</reference>
<evidence type="ECO:0000313" key="5">
    <source>
        <dbReference type="Proteomes" id="UP001362999"/>
    </source>
</evidence>
<feature type="transmembrane region" description="Helical" evidence="2">
    <location>
        <begin position="32"/>
        <end position="53"/>
    </location>
</feature>
<evidence type="ECO:0000256" key="1">
    <source>
        <dbReference type="SAM" id="MobiDB-lite"/>
    </source>
</evidence>
<dbReference type="Pfam" id="PF20152">
    <property type="entry name" value="DUF6534"/>
    <property type="match status" value="1"/>
</dbReference>